<dbReference type="PANTHER" id="PTHR40765">
    <property type="entry name" value="ESX-2 SECRETION SYSTEM ATPASE ECCB2"/>
    <property type="match status" value="1"/>
</dbReference>
<dbReference type="InterPro" id="IPR044857">
    <property type="entry name" value="T7SS_EccB_R1"/>
</dbReference>
<gene>
    <name evidence="2" type="primary">eccB</name>
    <name evidence="2" type="ORF">CFN78_16480</name>
</gene>
<reference evidence="2 3" key="1">
    <citation type="submission" date="2017-07" db="EMBL/GenBank/DDBJ databases">
        <title>Amycolatopsis antarcticus sp. nov., isolated from the surface of an Antarcticus brown macroalga.</title>
        <authorList>
            <person name="Wang J."/>
            <person name="Leiva S."/>
            <person name="Huang J."/>
            <person name="Huang Y."/>
        </authorList>
    </citation>
    <scope>NUCLEOTIDE SEQUENCE [LARGE SCALE GENOMIC DNA]</scope>
    <source>
        <strain evidence="2 3">AU-G6</strain>
    </source>
</reference>
<dbReference type="Proteomes" id="UP000242444">
    <property type="component" value="Unassembled WGS sequence"/>
</dbReference>
<keyword evidence="3" id="KW-1185">Reference proteome</keyword>
<sequence>MQSAKDQVQAHQFTERRLAAALVLGDATGAVAPARRAAVGVIFGVVVLILGAGGFFVFGLLSPGASTAWREPGSIIVEEETGSRYVFADGVLRPTRNLASAALATEGLKIVSVPGKSLAGVPRGAPLGLLDAPEVLPRASALHPGPILMCVPTKANDAATTVVLDATVRAAPVAVPDVASVVGPDGERYLVADGRRHAVTDRSAETALGMDAVPPVPVSEVWLDTVPLAAPVAPYRPPQEGAAALPVAGSDTSVGELFRVDGGGARYYLMLSDGLAALSPTDFALSSAEDDNVRTVTASEVAEVKRSETSLVGRMPDLRDMRYLRPDGAALCATAVPFGAPALSLVDPRVLRPGTLDSVAVALQPGGGMLAVPASVADQEQASTQVLITEPGVRYSLAGDREAVALGYGSATPRVVPNVVLDALPAGVRLSIAAVSTQNGTGGG</sequence>
<dbReference type="InParanoid" id="A0A263D448"/>
<evidence type="ECO:0000313" key="2">
    <source>
        <dbReference type="EMBL" id="OZM72135.1"/>
    </source>
</evidence>
<keyword evidence="1" id="KW-1133">Transmembrane helix</keyword>
<dbReference type="EMBL" id="NKYE01000009">
    <property type="protein sequence ID" value="OZM72135.1"/>
    <property type="molecule type" value="Genomic_DNA"/>
</dbReference>
<dbReference type="GO" id="GO:0005576">
    <property type="term" value="C:extracellular region"/>
    <property type="evidence" value="ECO:0007669"/>
    <property type="project" value="TreeGrafter"/>
</dbReference>
<dbReference type="RefSeq" id="WP_094863706.1">
    <property type="nucleotide sequence ID" value="NZ_NKYE01000009.1"/>
</dbReference>
<keyword evidence="1" id="KW-0812">Transmembrane</keyword>
<feature type="transmembrane region" description="Helical" evidence="1">
    <location>
        <begin position="37"/>
        <end position="61"/>
    </location>
</feature>
<accession>A0A263D448</accession>
<dbReference type="AlphaFoldDB" id="A0A263D448"/>
<protein>
    <submittedName>
        <fullName evidence="2">Type VII secretion protein EccB</fullName>
    </submittedName>
</protein>
<dbReference type="NCBIfam" id="TIGR03919">
    <property type="entry name" value="T7SS_EccB"/>
    <property type="match status" value="1"/>
</dbReference>
<proteinExistence type="predicted"/>
<dbReference type="InterPro" id="IPR007795">
    <property type="entry name" value="T7SS_EccB"/>
</dbReference>
<dbReference type="Pfam" id="PF05108">
    <property type="entry name" value="T7SS_ESX1_EccB"/>
    <property type="match status" value="1"/>
</dbReference>
<organism evidence="2 3">
    <name type="scientific">Amycolatopsis antarctica</name>
    <dbReference type="NCBI Taxonomy" id="1854586"/>
    <lineage>
        <taxon>Bacteria</taxon>
        <taxon>Bacillati</taxon>
        <taxon>Actinomycetota</taxon>
        <taxon>Actinomycetes</taxon>
        <taxon>Pseudonocardiales</taxon>
        <taxon>Pseudonocardiaceae</taxon>
        <taxon>Amycolatopsis</taxon>
    </lineage>
</organism>
<dbReference type="PANTHER" id="PTHR40765:SF2">
    <property type="entry name" value="ESX-2 SECRETION SYSTEM ATPASE ECCB2"/>
    <property type="match status" value="1"/>
</dbReference>
<dbReference type="Gene3D" id="3.30.2390.20">
    <property type="entry name" value="Type VII secretion system EccB, repeat 1 domain"/>
    <property type="match status" value="1"/>
</dbReference>
<comment type="caution">
    <text evidence="2">The sequence shown here is derived from an EMBL/GenBank/DDBJ whole genome shotgun (WGS) entry which is preliminary data.</text>
</comment>
<keyword evidence="1" id="KW-0472">Membrane</keyword>
<evidence type="ECO:0000256" key="1">
    <source>
        <dbReference type="SAM" id="Phobius"/>
    </source>
</evidence>
<name>A0A263D448_9PSEU</name>
<dbReference type="OrthoDB" id="3847604at2"/>
<evidence type="ECO:0000313" key="3">
    <source>
        <dbReference type="Proteomes" id="UP000242444"/>
    </source>
</evidence>